<dbReference type="Proteomes" id="UP001060085">
    <property type="component" value="Linkage Group LG05"/>
</dbReference>
<organism evidence="1 2">
    <name type="scientific">Catharanthus roseus</name>
    <name type="common">Madagascar periwinkle</name>
    <name type="synonym">Vinca rosea</name>
    <dbReference type="NCBI Taxonomy" id="4058"/>
    <lineage>
        <taxon>Eukaryota</taxon>
        <taxon>Viridiplantae</taxon>
        <taxon>Streptophyta</taxon>
        <taxon>Embryophyta</taxon>
        <taxon>Tracheophyta</taxon>
        <taxon>Spermatophyta</taxon>
        <taxon>Magnoliopsida</taxon>
        <taxon>eudicotyledons</taxon>
        <taxon>Gunneridae</taxon>
        <taxon>Pentapetalae</taxon>
        <taxon>asterids</taxon>
        <taxon>lamiids</taxon>
        <taxon>Gentianales</taxon>
        <taxon>Apocynaceae</taxon>
        <taxon>Rauvolfioideae</taxon>
        <taxon>Vinceae</taxon>
        <taxon>Catharanthinae</taxon>
        <taxon>Catharanthus</taxon>
    </lineage>
</organism>
<accession>A0ACC0ATU0</accession>
<keyword evidence="2" id="KW-1185">Reference proteome</keyword>
<name>A0ACC0ATU0_CATRO</name>
<comment type="caution">
    <text evidence="1">The sequence shown here is derived from an EMBL/GenBank/DDBJ whole genome shotgun (WGS) entry which is preliminary data.</text>
</comment>
<sequence length="223" mass="25634">MHSFHHGSGNGFNDYGGNNHENGNFSSKRHHGVGKFSSYAKSYRHTSYDDYRGYSRDNEFSKVNELPQAQEVVEESVALRVKEEISNEEHCDIMRDKNLEKESIEIQEEKRVENKERLVERSCIFDSISIFSKESEFFEFKRERNIYGDLCAISFGDGLFLIVFYSSTCLSSHAFLEDSLFHSGSMFDLSCHDSRVMNNASIESVVVGFGLDGALFDFYMIRV</sequence>
<evidence type="ECO:0000313" key="2">
    <source>
        <dbReference type="Proteomes" id="UP001060085"/>
    </source>
</evidence>
<reference evidence="2" key="1">
    <citation type="journal article" date="2023" name="Nat. Plants">
        <title>Single-cell RNA sequencing provides a high-resolution roadmap for understanding the multicellular compartmentation of specialized metabolism.</title>
        <authorList>
            <person name="Sun S."/>
            <person name="Shen X."/>
            <person name="Li Y."/>
            <person name="Li Y."/>
            <person name="Wang S."/>
            <person name="Li R."/>
            <person name="Zhang H."/>
            <person name="Shen G."/>
            <person name="Guo B."/>
            <person name="Wei J."/>
            <person name="Xu J."/>
            <person name="St-Pierre B."/>
            <person name="Chen S."/>
            <person name="Sun C."/>
        </authorList>
    </citation>
    <scope>NUCLEOTIDE SEQUENCE [LARGE SCALE GENOMIC DNA]</scope>
</reference>
<evidence type="ECO:0000313" key="1">
    <source>
        <dbReference type="EMBL" id="KAI5663363.1"/>
    </source>
</evidence>
<protein>
    <submittedName>
        <fullName evidence="1">Uncharacterized protein</fullName>
    </submittedName>
</protein>
<dbReference type="EMBL" id="CM044705">
    <property type="protein sequence ID" value="KAI5663363.1"/>
    <property type="molecule type" value="Genomic_DNA"/>
</dbReference>
<gene>
    <name evidence="1" type="ORF">M9H77_22686</name>
</gene>
<proteinExistence type="predicted"/>